<accession>A0AAN9NTI4</accession>
<evidence type="ECO:0000313" key="2">
    <source>
        <dbReference type="Proteomes" id="UP001374584"/>
    </source>
</evidence>
<protein>
    <submittedName>
        <fullName evidence="1">Uncharacterized protein</fullName>
    </submittedName>
</protein>
<sequence length="74" mass="7868">MISHFEKTHCKNLAAYGLGETIGSDASLDGDMRNWMHVKVCGEGRGSEYEYKVGKGLQKATLTAVCGGNTAGLC</sequence>
<dbReference type="AlphaFoldDB" id="A0AAN9NTI4"/>
<organism evidence="1 2">
    <name type="scientific">Phaseolus coccineus</name>
    <name type="common">Scarlet runner bean</name>
    <name type="synonym">Phaseolus multiflorus</name>
    <dbReference type="NCBI Taxonomy" id="3886"/>
    <lineage>
        <taxon>Eukaryota</taxon>
        <taxon>Viridiplantae</taxon>
        <taxon>Streptophyta</taxon>
        <taxon>Embryophyta</taxon>
        <taxon>Tracheophyta</taxon>
        <taxon>Spermatophyta</taxon>
        <taxon>Magnoliopsida</taxon>
        <taxon>eudicotyledons</taxon>
        <taxon>Gunneridae</taxon>
        <taxon>Pentapetalae</taxon>
        <taxon>rosids</taxon>
        <taxon>fabids</taxon>
        <taxon>Fabales</taxon>
        <taxon>Fabaceae</taxon>
        <taxon>Papilionoideae</taxon>
        <taxon>50 kb inversion clade</taxon>
        <taxon>NPAAA clade</taxon>
        <taxon>indigoferoid/millettioid clade</taxon>
        <taxon>Phaseoleae</taxon>
        <taxon>Phaseolus</taxon>
    </lineage>
</organism>
<dbReference type="Proteomes" id="UP001374584">
    <property type="component" value="Unassembled WGS sequence"/>
</dbReference>
<name>A0AAN9NTI4_PHACN</name>
<reference evidence="1 2" key="1">
    <citation type="submission" date="2024-01" db="EMBL/GenBank/DDBJ databases">
        <title>The genomes of 5 underutilized Papilionoideae crops provide insights into root nodulation and disease resistanc.</title>
        <authorList>
            <person name="Jiang F."/>
        </authorList>
    </citation>
    <scope>NUCLEOTIDE SEQUENCE [LARGE SCALE GENOMIC DNA]</scope>
    <source>
        <strain evidence="1">JINMINGXINNONG_FW02</strain>
        <tissue evidence="1">Leaves</tissue>
    </source>
</reference>
<keyword evidence="2" id="KW-1185">Reference proteome</keyword>
<dbReference type="EMBL" id="JAYMYR010000002">
    <property type="protein sequence ID" value="KAK7376717.1"/>
    <property type="molecule type" value="Genomic_DNA"/>
</dbReference>
<gene>
    <name evidence="1" type="ORF">VNO80_02131</name>
</gene>
<proteinExistence type="predicted"/>
<comment type="caution">
    <text evidence="1">The sequence shown here is derived from an EMBL/GenBank/DDBJ whole genome shotgun (WGS) entry which is preliminary data.</text>
</comment>
<evidence type="ECO:0000313" key="1">
    <source>
        <dbReference type="EMBL" id="KAK7376717.1"/>
    </source>
</evidence>